<keyword evidence="4 8" id="KW-0489">Methyltransferase</keyword>
<dbReference type="InterPro" id="IPR006364">
    <property type="entry name" value="CobI/CbiL/CobIJ_dom"/>
</dbReference>
<evidence type="ECO:0000256" key="5">
    <source>
        <dbReference type="ARBA" id="ARBA00022679"/>
    </source>
</evidence>
<dbReference type="PROSITE" id="PS00839">
    <property type="entry name" value="SUMT_1"/>
    <property type="match status" value="1"/>
</dbReference>
<dbReference type="PANTHER" id="PTHR43467:SF2">
    <property type="entry name" value="COBALT-PRECORRIN-2 C(20)-METHYLTRANSFERASE"/>
    <property type="match status" value="1"/>
</dbReference>
<dbReference type="Gene3D" id="3.30.950.10">
    <property type="entry name" value="Methyltransferase, Cobalt-precorrin-4 Transmethylase, Domain 2"/>
    <property type="match status" value="1"/>
</dbReference>
<dbReference type="CDD" id="cd11645">
    <property type="entry name" value="Precorrin_2_C20_MT"/>
    <property type="match status" value="1"/>
</dbReference>
<dbReference type="EC" id="2.1.1.130" evidence="10"/>
<dbReference type="Pfam" id="PF00590">
    <property type="entry name" value="TP_methylase"/>
    <property type="match status" value="1"/>
</dbReference>
<dbReference type="Gene3D" id="3.40.1010.10">
    <property type="entry name" value="Cobalt-precorrin-4 Transmethylase, Domain 1"/>
    <property type="match status" value="1"/>
</dbReference>
<dbReference type="InterPro" id="IPR035996">
    <property type="entry name" value="4pyrrol_Methylase_sf"/>
</dbReference>
<dbReference type="InterPro" id="IPR012382">
    <property type="entry name" value="CobI/CbiL"/>
</dbReference>
<dbReference type="Proteomes" id="UP000051587">
    <property type="component" value="Unassembled WGS sequence"/>
</dbReference>
<keyword evidence="6" id="KW-0949">S-adenosyl-L-methionine</keyword>
<dbReference type="PIRSF" id="PIRSF036427">
    <property type="entry name" value="Precrrn-2_mtase"/>
    <property type="match status" value="1"/>
</dbReference>
<dbReference type="PROSITE" id="PS00840">
    <property type="entry name" value="SUMT_2"/>
    <property type="match status" value="1"/>
</dbReference>
<dbReference type="InterPro" id="IPR014777">
    <property type="entry name" value="4pyrrole_Mease_sub1"/>
</dbReference>
<dbReference type="InterPro" id="IPR014776">
    <property type="entry name" value="4pyrrole_Mease_sub2"/>
</dbReference>
<comment type="pathway">
    <text evidence="1">Cofactor biosynthesis; adenosylcobalamin biosynthesis.</text>
</comment>
<evidence type="ECO:0000313" key="10">
    <source>
        <dbReference type="EMBL" id="CUH66259.1"/>
    </source>
</evidence>
<dbReference type="UniPathway" id="UPA00148"/>
<evidence type="ECO:0000256" key="1">
    <source>
        <dbReference type="ARBA" id="ARBA00004953"/>
    </source>
</evidence>
<dbReference type="STRING" id="53501.SAMN04488043_10462"/>
<evidence type="ECO:0000256" key="4">
    <source>
        <dbReference type="ARBA" id="ARBA00022603"/>
    </source>
</evidence>
<evidence type="ECO:0000259" key="9">
    <source>
        <dbReference type="Pfam" id="PF00590"/>
    </source>
</evidence>
<reference evidence="10 11" key="1">
    <citation type="submission" date="2015-09" db="EMBL/GenBank/DDBJ databases">
        <authorList>
            <consortium name="Swine Surveillance"/>
        </authorList>
    </citation>
    <scope>NUCLEOTIDE SEQUENCE [LARGE SCALE GENOMIC DNA]</scope>
    <source>
        <strain evidence="10 11">CECT 4357</strain>
    </source>
</reference>
<keyword evidence="3" id="KW-0169">Cobalamin biosynthesis</keyword>
<dbReference type="GO" id="GO:0032259">
    <property type="term" value="P:methylation"/>
    <property type="evidence" value="ECO:0007669"/>
    <property type="project" value="UniProtKB-KW"/>
</dbReference>
<accession>A0A0P1FDG4</accession>
<evidence type="ECO:0000256" key="6">
    <source>
        <dbReference type="ARBA" id="ARBA00022691"/>
    </source>
</evidence>
<dbReference type="AlphaFoldDB" id="A0A0P1FDG4"/>
<dbReference type="EMBL" id="CYSA01000023">
    <property type="protein sequence ID" value="CUH66259.1"/>
    <property type="molecule type" value="Genomic_DNA"/>
</dbReference>
<dbReference type="RefSeq" id="WP_058263069.1">
    <property type="nucleotide sequence ID" value="NZ_CP051181.1"/>
</dbReference>
<sequence>MAGKLYGVGLGPGDPDLMTLRAHRLVSQARVVAYPALAGSDSFARAIAAAAIPAGAREIVMDVPMTVERGPAQAAYDSGAAKIAQALEAGEDVVCLCEGDPFFYGSFMYLHARLADRFEVEVVPGVTSIAACAARAGLPLAARNERLTVLPGPLPAAELRTRIEGAESVAIMKVGRHLTKIRGVIAELGLTDKAIYVERASLPDEVVCPLVDAPEKAPYFSMILLVKGGDPWL</sequence>
<evidence type="ECO:0000313" key="11">
    <source>
        <dbReference type="Proteomes" id="UP000051587"/>
    </source>
</evidence>
<keyword evidence="11" id="KW-1185">Reference proteome</keyword>
<gene>
    <name evidence="10" type="primary">cobI</name>
    <name evidence="10" type="ORF">TG4357_02331</name>
</gene>
<feature type="domain" description="Tetrapyrrole methylase" evidence="9">
    <location>
        <begin position="4"/>
        <end position="207"/>
    </location>
</feature>
<keyword evidence="5 8" id="KW-0808">Transferase</keyword>
<dbReference type="SUPFAM" id="SSF53790">
    <property type="entry name" value="Tetrapyrrole methylase"/>
    <property type="match status" value="1"/>
</dbReference>
<evidence type="ECO:0000256" key="2">
    <source>
        <dbReference type="ARBA" id="ARBA00005879"/>
    </source>
</evidence>
<evidence type="ECO:0000256" key="7">
    <source>
        <dbReference type="PIRNR" id="PIRNR036427"/>
    </source>
</evidence>
<comment type="similarity">
    <text evidence="2 7 8">Belongs to the precorrin methyltransferase family.</text>
</comment>
<name>A0A0P1FDG4_THAGE</name>
<dbReference type="PANTHER" id="PTHR43467">
    <property type="entry name" value="COBALT-PRECORRIN-2 C(20)-METHYLTRANSFERASE"/>
    <property type="match status" value="1"/>
</dbReference>
<dbReference type="NCBIfam" id="TIGR01467">
    <property type="entry name" value="cobI_cbiL"/>
    <property type="match status" value="1"/>
</dbReference>
<dbReference type="InterPro" id="IPR000878">
    <property type="entry name" value="4pyrrol_Mease"/>
</dbReference>
<evidence type="ECO:0000256" key="3">
    <source>
        <dbReference type="ARBA" id="ARBA00022573"/>
    </source>
</evidence>
<evidence type="ECO:0000256" key="8">
    <source>
        <dbReference type="RuleBase" id="RU003960"/>
    </source>
</evidence>
<protein>
    <submittedName>
        <fullName evidence="10">Precorrin-2 C(20)-methyltransferase</fullName>
        <ecNumber evidence="10">2.1.1.130</ecNumber>
    </submittedName>
</protein>
<dbReference type="GO" id="GO:0030788">
    <property type="term" value="F:precorrin-2 C20-methyltransferase activity"/>
    <property type="evidence" value="ECO:0007669"/>
    <property type="project" value="UniProtKB-EC"/>
</dbReference>
<dbReference type="GO" id="GO:0009236">
    <property type="term" value="P:cobalamin biosynthetic process"/>
    <property type="evidence" value="ECO:0007669"/>
    <property type="project" value="UniProtKB-UniRule"/>
</dbReference>
<dbReference type="InterPro" id="IPR003043">
    <property type="entry name" value="Uropor_MeTrfase_CS"/>
</dbReference>
<dbReference type="OrthoDB" id="9804789at2"/>
<proteinExistence type="inferred from homology"/>
<organism evidence="10 11">
    <name type="scientific">Thalassovita gelatinovora</name>
    <name type="common">Thalassobius gelatinovorus</name>
    <dbReference type="NCBI Taxonomy" id="53501"/>
    <lineage>
        <taxon>Bacteria</taxon>
        <taxon>Pseudomonadati</taxon>
        <taxon>Pseudomonadota</taxon>
        <taxon>Alphaproteobacteria</taxon>
        <taxon>Rhodobacterales</taxon>
        <taxon>Roseobacteraceae</taxon>
        <taxon>Thalassovita</taxon>
    </lineage>
</organism>